<dbReference type="PANTHER" id="PTHR35457">
    <property type="entry name" value="HEME A SYNTHASE"/>
    <property type="match status" value="1"/>
</dbReference>
<keyword evidence="10" id="KW-1015">Disulfide bond</keyword>
<dbReference type="GO" id="GO:0016491">
    <property type="term" value="F:oxidoreductase activity"/>
    <property type="evidence" value="ECO:0007669"/>
    <property type="project" value="UniProtKB-KW"/>
</dbReference>
<feature type="transmembrane region" description="Helical" evidence="13">
    <location>
        <begin position="234"/>
        <end position="257"/>
    </location>
</feature>
<proteinExistence type="predicted"/>
<evidence type="ECO:0000256" key="3">
    <source>
        <dbReference type="ARBA" id="ARBA00022692"/>
    </source>
</evidence>
<dbReference type="Pfam" id="PF02628">
    <property type="entry name" value="COX15-CtaA"/>
    <property type="match status" value="1"/>
</dbReference>
<evidence type="ECO:0000256" key="1">
    <source>
        <dbReference type="ARBA" id="ARBA00004141"/>
    </source>
</evidence>
<evidence type="ECO:0000256" key="4">
    <source>
        <dbReference type="ARBA" id="ARBA00022723"/>
    </source>
</evidence>
<evidence type="ECO:0000313" key="14">
    <source>
        <dbReference type="EMBL" id="SHM48529.1"/>
    </source>
</evidence>
<dbReference type="GO" id="GO:0016020">
    <property type="term" value="C:membrane"/>
    <property type="evidence" value="ECO:0007669"/>
    <property type="project" value="UniProtKB-SubCell"/>
</dbReference>
<dbReference type="InterPro" id="IPR003780">
    <property type="entry name" value="COX15/CtaA_fam"/>
</dbReference>
<dbReference type="AlphaFoldDB" id="A0A1M7J5Y5"/>
<feature type="region of interest" description="Disordered" evidence="12">
    <location>
        <begin position="1"/>
        <end position="27"/>
    </location>
</feature>
<gene>
    <name evidence="14" type="ORF">SAMN05443668_101699</name>
</gene>
<sequence length="322" mass="34183">MPAMTTATADAAGSATDSEPPPAGRGPAWLERLRDAPRLVRWLAFGTIVGNIVIVLTGVAVRLSGSGLGCPTWPKCTDDSYTNTPEYGIHGYIEFGNRLLTFALSAIVGAAIIAVLLQHARRRSLIWLSLLQFGGIVAQAVVGGITVLTGLNPWTVSAHFLVSMGLIYAGYAFWHRTGEGDGPREWRVSVPLRWLARGIVIAAATTIVIGTVVTGSGPHAGDDDVPRTGFDPALVSQLHADAVFLLIGLTIGGMLALRAHPVALRAVTMLFVVEMAQGVIGYVQYFTHLPVVLVGLHVLGAAVLWAFAVRVLFTIRERPVVA</sequence>
<feature type="transmembrane region" description="Helical" evidence="13">
    <location>
        <begin position="124"/>
        <end position="148"/>
    </location>
</feature>
<protein>
    <submittedName>
        <fullName evidence="14">Cytochrome c oxidase assembly protein subunit 15</fullName>
    </submittedName>
</protein>
<feature type="transmembrane region" description="Helical" evidence="13">
    <location>
        <begin position="99"/>
        <end position="117"/>
    </location>
</feature>
<feature type="compositionally biased region" description="Low complexity" evidence="12">
    <location>
        <begin position="1"/>
        <end position="18"/>
    </location>
</feature>
<evidence type="ECO:0000256" key="10">
    <source>
        <dbReference type="ARBA" id="ARBA00023157"/>
    </source>
</evidence>
<keyword evidence="5 13" id="KW-1133">Transmembrane helix</keyword>
<dbReference type="InterPro" id="IPR050450">
    <property type="entry name" value="COX15/CtaA_HemeA_synthase"/>
</dbReference>
<evidence type="ECO:0000256" key="11">
    <source>
        <dbReference type="ARBA" id="ARBA00023444"/>
    </source>
</evidence>
<keyword evidence="6" id="KW-0560">Oxidoreductase</keyword>
<reference evidence="14 15" key="1">
    <citation type="submission" date="2016-11" db="EMBL/GenBank/DDBJ databases">
        <authorList>
            <person name="Jaros S."/>
            <person name="Januszkiewicz K."/>
            <person name="Wedrychowicz H."/>
        </authorList>
    </citation>
    <scope>NUCLEOTIDE SEQUENCE [LARGE SCALE GENOMIC DNA]</scope>
    <source>
        <strain evidence="14 15">DSM 46144</strain>
    </source>
</reference>
<keyword evidence="2" id="KW-1003">Cell membrane</keyword>
<dbReference type="EMBL" id="FRCS01000001">
    <property type="protein sequence ID" value="SHM48529.1"/>
    <property type="molecule type" value="Genomic_DNA"/>
</dbReference>
<evidence type="ECO:0000256" key="9">
    <source>
        <dbReference type="ARBA" id="ARBA00023136"/>
    </source>
</evidence>
<evidence type="ECO:0000256" key="5">
    <source>
        <dbReference type="ARBA" id="ARBA00022989"/>
    </source>
</evidence>
<evidence type="ECO:0000256" key="12">
    <source>
        <dbReference type="SAM" id="MobiDB-lite"/>
    </source>
</evidence>
<feature type="transmembrane region" description="Helical" evidence="13">
    <location>
        <begin position="154"/>
        <end position="174"/>
    </location>
</feature>
<feature type="transmembrane region" description="Helical" evidence="13">
    <location>
        <begin position="264"/>
        <end position="285"/>
    </location>
</feature>
<evidence type="ECO:0000313" key="15">
    <source>
        <dbReference type="Proteomes" id="UP000184440"/>
    </source>
</evidence>
<dbReference type="PANTHER" id="PTHR35457:SF1">
    <property type="entry name" value="HEME A SYNTHASE"/>
    <property type="match status" value="1"/>
</dbReference>
<dbReference type="STRING" id="134849.SAMN05443668_101699"/>
<organism evidence="14 15">
    <name type="scientific">Cryptosporangium aurantiacum</name>
    <dbReference type="NCBI Taxonomy" id="134849"/>
    <lineage>
        <taxon>Bacteria</taxon>
        <taxon>Bacillati</taxon>
        <taxon>Actinomycetota</taxon>
        <taxon>Actinomycetes</taxon>
        <taxon>Cryptosporangiales</taxon>
        <taxon>Cryptosporangiaceae</taxon>
        <taxon>Cryptosporangium</taxon>
    </lineage>
</organism>
<evidence type="ECO:0000256" key="6">
    <source>
        <dbReference type="ARBA" id="ARBA00023002"/>
    </source>
</evidence>
<dbReference type="GO" id="GO:0046872">
    <property type="term" value="F:metal ion binding"/>
    <property type="evidence" value="ECO:0007669"/>
    <property type="project" value="UniProtKB-KW"/>
</dbReference>
<name>A0A1M7J5Y5_9ACTN</name>
<evidence type="ECO:0000256" key="2">
    <source>
        <dbReference type="ARBA" id="ARBA00022475"/>
    </source>
</evidence>
<keyword evidence="4" id="KW-0479">Metal-binding</keyword>
<evidence type="ECO:0000256" key="8">
    <source>
        <dbReference type="ARBA" id="ARBA00023133"/>
    </source>
</evidence>
<comment type="pathway">
    <text evidence="11">Porphyrin-containing compound metabolism.</text>
</comment>
<comment type="subcellular location">
    <subcellularLocation>
        <location evidence="1">Membrane</location>
        <topology evidence="1">Multi-pass membrane protein</topology>
    </subcellularLocation>
</comment>
<evidence type="ECO:0000256" key="13">
    <source>
        <dbReference type="SAM" id="Phobius"/>
    </source>
</evidence>
<keyword evidence="9 13" id="KW-0472">Membrane</keyword>
<keyword evidence="7" id="KW-0408">Iron</keyword>
<keyword evidence="15" id="KW-1185">Reference proteome</keyword>
<feature type="transmembrane region" description="Helical" evidence="13">
    <location>
        <begin position="194"/>
        <end position="214"/>
    </location>
</feature>
<accession>A0A1M7J5Y5</accession>
<dbReference type="Proteomes" id="UP000184440">
    <property type="component" value="Unassembled WGS sequence"/>
</dbReference>
<dbReference type="GO" id="GO:0006784">
    <property type="term" value="P:heme A biosynthetic process"/>
    <property type="evidence" value="ECO:0007669"/>
    <property type="project" value="InterPro"/>
</dbReference>
<evidence type="ECO:0000256" key="7">
    <source>
        <dbReference type="ARBA" id="ARBA00023004"/>
    </source>
</evidence>
<feature type="transmembrane region" description="Helical" evidence="13">
    <location>
        <begin position="291"/>
        <end position="313"/>
    </location>
</feature>
<keyword evidence="8" id="KW-0350">Heme biosynthesis</keyword>
<feature type="transmembrane region" description="Helical" evidence="13">
    <location>
        <begin position="42"/>
        <end position="63"/>
    </location>
</feature>
<keyword evidence="3 13" id="KW-0812">Transmembrane</keyword>